<evidence type="ECO:0000256" key="5">
    <source>
        <dbReference type="SAM" id="MobiDB-lite"/>
    </source>
</evidence>
<name>E4XK07_OIKDI</name>
<evidence type="ECO:0000313" key="7">
    <source>
        <dbReference type="EMBL" id="CBY24783.1"/>
    </source>
</evidence>
<feature type="compositionally biased region" description="Basic and acidic residues" evidence="5">
    <location>
        <begin position="163"/>
        <end position="189"/>
    </location>
</feature>
<dbReference type="PANTHER" id="PTHR13115">
    <property type="entry name" value="RNA POLYMERASE-ASSOCIATED PROTEIN RTF1 HOMOLOG"/>
    <property type="match status" value="1"/>
</dbReference>
<evidence type="ECO:0000259" key="6">
    <source>
        <dbReference type="PROSITE" id="PS51360"/>
    </source>
</evidence>
<evidence type="ECO:0000256" key="3">
    <source>
        <dbReference type="ARBA" id="ARBA00023163"/>
    </source>
</evidence>
<dbReference type="Pfam" id="PF03126">
    <property type="entry name" value="Plus-3"/>
    <property type="match status" value="1"/>
</dbReference>
<keyword evidence="8" id="KW-1185">Reference proteome</keyword>
<dbReference type="Proteomes" id="UP000001307">
    <property type="component" value="Unassembled WGS sequence"/>
</dbReference>
<sequence length="504" mass="58023">MSKRRIQNLDDSSDGEDNPKVTKLVTSESHTSDSDSEWNTNGKNKRIKKEKRSKPKIEDDSDSDSEASDAFDDGWGDDLIGDEKDREEIEAMTEMEREQVLFARGERRDAERKRWEIEKRIKQRNREKKKDDGDDEDSQLTNSRDKSSSPEPSDPALARARNQKREKSDALGRLKEQREQKEKRAKEGSSKSGPLNVGDYFSSDSEEEDEEGNNLASSDSDSDDDRRRSSDDDKEDEELARKRKKVECKEELKPAKMSRFRLCQWMHMPWFRNTIVGTYVRVSIGLGDESGARYRIAEIKDTGESSKTYKLDPGDPKATKIHTNKTLLLRIGNSDRAFRMCFISNSDWSDTEFDFWKKHGLKSGLPTVGDIEKKQKELERMKKHVITDREVETMVKEKAKHRTNPINFALQKTTLLKMRDAAETAGNIEEVASIQSKLEEIEKRANKLSRDRQAGIAGITEINERSRRKIRGMESVCEAEWAKFRNNDKVDPFTRRTTAPILGN</sequence>
<feature type="domain" description="Plus3" evidence="6">
    <location>
        <begin position="246"/>
        <end position="383"/>
    </location>
</feature>
<organism evidence="7 8">
    <name type="scientific">Oikopleura dioica</name>
    <name type="common">Tunicate</name>
    <dbReference type="NCBI Taxonomy" id="34765"/>
    <lineage>
        <taxon>Eukaryota</taxon>
        <taxon>Metazoa</taxon>
        <taxon>Chordata</taxon>
        <taxon>Tunicata</taxon>
        <taxon>Appendicularia</taxon>
        <taxon>Copelata</taxon>
        <taxon>Oikopleuridae</taxon>
        <taxon>Oikopleura</taxon>
    </lineage>
</organism>
<dbReference type="SMART" id="SM00719">
    <property type="entry name" value="Plus3"/>
    <property type="match status" value="1"/>
</dbReference>
<reference evidence="7 8" key="1">
    <citation type="journal article" date="2010" name="Science">
        <title>Plasticity of animal genome architecture unmasked by rapid evolution of a pelagic tunicate.</title>
        <authorList>
            <person name="Denoeud F."/>
            <person name="Henriet S."/>
            <person name="Mungpakdee S."/>
            <person name="Aury J.M."/>
            <person name="Da Silva C."/>
            <person name="Brinkmann H."/>
            <person name="Mikhaleva J."/>
            <person name="Olsen L.C."/>
            <person name="Jubin C."/>
            <person name="Canestro C."/>
            <person name="Bouquet J.M."/>
            <person name="Danks G."/>
            <person name="Poulain J."/>
            <person name="Campsteijn C."/>
            <person name="Adamski M."/>
            <person name="Cross I."/>
            <person name="Yadetie F."/>
            <person name="Muffato M."/>
            <person name="Louis A."/>
            <person name="Butcher S."/>
            <person name="Tsagkogeorga G."/>
            <person name="Konrad A."/>
            <person name="Singh S."/>
            <person name="Jensen M.F."/>
            <person name="Cong E.H."/>
            <person name="Eikeseth-Otteraa H."/>
            <person name="Noel B."/>
            <person name="Anthouard V."/>
            <person name="Porcel B.M."/>
            <person name="Kachouri-Lafond R."/>
            <person name="Nishino A."/>
            <person name="Ugolini M."/>
            <person name="Chourrout P."/>
            <person name="Nishida H."/>
            <person name="Aasland R."/>
            <person name="Huzurbazar S."/>
            <person name="Westhof E."/>
            <person name="Delsuc F."/>
            <person name="Lehrach H."/>
            <person name="Reinhardt R."/>
            <person name="Weissenbach J."/>
            <person name="Roy S.W."/>
            <person name="Artiguenave F."/>
            <person name="Postlethwait J.H."/>
            <person name="Manak J.R."/>
            <person name="Thompson E.M."/>
            <person name="Jaillon O."/>
            <person name="Du Pasquier L."/>
            <person name="Boudinot P."/>
            <person name="Liberles D.A."/>
            <person name="Volff J.N."/>
            <person name="Philippe H."/>
            <person name="Lenhard B."/>
            <person name="Roest Crollius H."/>
            <person name="Wincker P."/>
            <person name="Chourrout D."/>
        </authorList>
    </citation>
    <scope>NUCLEOTIDE SEQUENCE [LARGE SCALE GENOMIC DNA]</scope>
</reference>
<comment type="subcellular location">
    <subcellularLocation>
        <location evidence="1">Nucleus</location>
    </subcellularLocation>
</comment>
<feature type="compositionally biased region" description="Basic and acidic residues" evidence="5">
    <location>
        <begin position="81"/>
        <end position="120"/>
    </location>
</feature>
<evidence type="ECO:0000256" key="2">
    <source>
        <dbReference type="ARBA" id="ARBA00023015"/>
    </source>
</evidence>
<dbReference type="GO" id="GO:0016593">
    <property type="term" value="C:Cdc73/Paf1 complex"/>
    <property type="evidence" value="ECO:0007669"/>
    <property type="project" value="TreeGrafter"/>
</dbReference>
<evidence type="ECO:0000313" key="8">
    <source>
        <dbReference type="Proteomes" id="UP000001307"/>
    </source>
</evidence>
<keyword evidence="2" id="KW-0805">Transcription regulation</keyword>
<dbReference type="GO" id="GO:1990269">
    <property type="term" value="F:RNA polymerase II C-terminal domain phosphoserine binding"/>
    <property type="evidence" value="ECO:0007669"/>
    <property type="project" value="TreeGrafter"/>
</dbReference>
<dbReference type="EMBL" id="FN653063">
    <property type="protein sequence ID" value="CBY24783.1"/>
    <property type="molecule type" value="Genomic_DNA"/>
</dbReference>
<dbReference type="Gene3D" id="3.90.70.200">
    <property type="entry name" value="Plus-3 domain"/>
    <property type="match status" value="1"/>
</dbReference>
<feature type="compositionally biased region" description="Acidic residues" evidence="5">
    <location>
        <begin position="59"/>
        <end position="80"/>
    </location>
</feature>
<dbReference type="InterPro" id="IPR036128">
    <property type="entry name" value="Plus3-like_sf"/>
</dbReference>
<evidence type="ECO:0000256" key="1">
    <source>
        <dbReference type="ARBA" id="ARBA00004123"/>
    </source>
</evidence>
<dbReference type="AlphaFoldDB" id="E4XK07"/>
<dbReference type="InterPro" id="IPR004343">
    <property type="entry name" value="Plus-3_dom"/>
</dbReference>
<proteinExistence type="predicted"/>
<dbReference type="InParanoid" id="E4XK07"/>
<feature type="region of interest" description="Disordered" evidence="5">
    <location>
        <begin position="1"/>
        <end position="243"/>
    </location>
</feature>
<gene>
    <name evidence="7" type="ORF">GSOID_T00012956001</name>
</gene>
<evidence type="ECO:0000256" key="4">
    <source>
        <dbReference type="ARBA" id="ARBA00023242"/>
    </source>
</evidence>
<dbReference type="SUPFAM" id="SSF159042">
    <property type="entry name" value="Plus3-like"/>
    <property type="match status" value="1"/>
</dbReference>
<feature type="compositionally biased region" description="Basic residues" evidence="5">
    <location>
        <begin position="43"/>
        <end position="54"/>
    </location>
</feature>
<keyword evidence="3" id="KW-0804">Transcription</keyword>
<dbReference type="PANTHER" id="PTHR13115:SF8">
    <property type="entry name" value="RNA POLYMERASE-ASSOCIATED PROTEIN RTF1 HOMOLOG"/>
    <property type="match status" value="1"/>
</dbReference>
<keyword evidence="4" id="KW-0539">Nucleus</keyword>
<dbReference type="PROSITE" id="PS51360">
    <property type="entry name" value="PLUS3"/>
    <property type="match status" value="1"/>
</dbReference>
<dbReference type="OrthoDB" id="166375at2759"/>
<protein>
    <recommendedName>
        <fullName evidence="6">Plus3 domain-containing protein</fullName>
    </recommendedName>
</protein>
<accession>E4XK07</accession>
<dbReference type="GO" id="GO:0003677">
    <property type="term" value="F:DNA binding"/>
    <property type="evidence" value="ECO:0007669"/>
    <property type="project" value="InterPro"/>
</dbReference>